<dbReference type="Proteomes" id="UP000193240">
    <property type="component" value="Unassembled WGS sequence"/>
</dbReference>
<proteinExistence type="predicted"/>
<dbReference type="OMA" id="KECHHRE"/>
<gene>
    <name evidence="2" type="ORF">B5807_02495</name>
</gene>
<dbReference type="STRING" id="105696.A0A1Y2MAQ9"/>
<dbReference type="EMBL" id="KZ107839">
    <property type="protein sequence ID" value="OSS53206.1"/>
    <property type="molecule type" value="Genomic_DNA"/>
</dbReference>
<evidence type="ECO:0000313" key="2">
    <source>
        <dbReference type="EMBL" id="OSS53206.1"/>
    </source>
</evidence>
<dbReference type="InParanoid" id="A0A1Y2MAQ9"/>
<organism evidence="2 3">
    <name type="scientific">Epicoccum nigrum</name>
    <name type="common">Soil fungus</name>
    <name type="synonym">Epicoccum purpurascens</name>
    <dbReference type="NCBI Taxonomy" id="105696"/>
    <lineage>
        <taxon>Eukaryota</taxon>
        <taxon>Fungi</taxon>
        <taxon>Dikarya</taxon>
        <taxon>Ascomycota</taxon>
        <taxon>Pezizomycotina</taxon>
        <taxon>Dothideomycetes</taxon>
        <taxon>Pleosporomycetidae</taxon>
        <taxon>Pleosporales</taxon>
        <taxon>Pleosporineae</taxon>
        <taxon>Didymellaceae</taxon>
        <taxon>Epicoccum</taxon>
    </lineage>
</organism>
<feature type="domain" description="F-box" evidence="1">
    <location>
        <begin position="28"/>
        <end position="75"/>
    </location>
</feature>
<keyword evidence="3" id="KW-1185">Reference proteome</keyword>
<dbReference type="PROSITE" id="PS50181">
    <property type="entry name" value="FBOX"/>
    <property type="match status" value="1"/>
</dbReference>
<evidence type="ECO:0000259" key="1">
    <source>
        <dbReference type="PROSITE" id="PS50181"/>
    </source>
</evidence>
<protein>
    <recommendedName>
        <fullName evidence="1">F-box domain-containing protein</fullName>
    </recommendedName>
</protein>
<accession>A0A1Y2MAQ9</accession>
<sequence>MSKSPRSLLQRQRTLPSSCIDPPLLRNLLSMDDLPQELIDNISSFLPLEDLKNTLTVSSKFQLAAEICSQGFERFEITEENADKFLAIYGGHRRQYLRYIHFRPWLPALDTEPPEGTSPPCRDSASELAQDNEHFTSQIQKLFSILNSLQSKMDELNFSNGVRLTIYTPRRWVLSSAGYCKHRAYVSWRIHLLNPEILPAIRFIDTLVIRNGKDHHLLNDDMHGASLRSLDLRILVDLADKLPNLRKLICKVGGEDWVSYVNWAAYTANQYRHVFEGPKRDSRHSFANMAPKIQSKGLRDLDLDFLSPMYVIDWIDQRKLMPNLVAPASYDLFSTALRILSYPLRRLKLRGVFDDTLFCSRNSRDDTPDWPNLEILNVAFHPVSPTGAWYFRGLESESMESGFEVTSAHYPPYETSSADQANHDDYDTYIDWFEDARAQFRAIPNDQLIEPLLTEFARATKNMPSLKAAVLWSPLQFLVEDVGGVYETIFRKSGDSEEFINSILGWGVVYSAPALDKDSYQLLEGGPTTKRQLWWHVADWRPHPALRGMFQGIGNSAHQSELTEYWNETADWKDLEDRHVLEDSTWRYFSQISG</sequence>
<evidence type="ECO:0000313" key="3">
    <source>
        <dbReference type="Proteomes" id="UP000193240"/>
    </source>
</evidence>
<dbReference type="InterPro" id="IPR001810">
    <property type="entry name" value="F-box_dom"/>
</dbReference>
<dbReference type="AlphaFoldDB" id="A0A1Y2MAQ9"/>
<name>A0A1Y2MAQ9_EPING</name>
<reference evidence="2 3" key="1">
    <citation type="journal article" date="2017" name="Genome Announc.">
        <title>Genome sequence of the saprophytic ascomycete Epicoccum nigrum ICMP 19927 strain isolated from New Zealand.</title>
        <authorList>
            <person name="Fokin M."/>
            <person name="Fleetwood D."/>
            <person name="Weir B.S."/>
            <person name="Villas-Boas S.G."/>
        </authorList>
    </citation>
    <scope>NUCLEOTIDE SEQUENCE [LARGE SCALE GENOMIC DNA]</scope>
    <source>
        <strain evidence="2 3">ICMP 19927</strain>
    </source>
</reference>